<dbReference type="AlphaFoldDB" id="A0A368JI03"/>
<protein>
    <submittedName>
        <fullName evidence="1">Uncharacterized protein</fullName>
    </submittedName>
</protein>
<evidence type="ECO:0000313" key="2">
    <source>
        <dbReference type="Proteomes" id="UP000253383"/>
    </source>
</evidence>
<dbReference type="RefSeq" id="WP_114409385.1">
    <property type="nucleotide sequence ID" value="NZ_QOWE01000030.1"/>
</dbReference>
<dbReference type="OrthoDB" id="964034at2"/>
<name>A0A368JI03_9BACT</name>
<dbReference type="EMBL" id="QOWE01000030">
    <property type="protein sequence ID" value="RCR66183.1"/>
    <property type="molecule type" value="Genomic_DNA"/>
</dbReference>
<organism evidence="1 2">
    <name type="scientific">Larkinella punicea</name>
    <dbReference type="NCBI Taxonomy" id="2315727"/>
    <lineage>
        <taxon>Bacteria</taxon>
        <taxon>Pseudomonadati</taxon>
        <taxon>Bacteroidota</taxon>
        <taxon>Cytophagia</taxon>
        <taxon>Cytophagales</taxon>
        <taxon>Spirosomataceae</taxon>
        <taxon>Larkinella</taxon>
    </lineage>
</organism>
<keyword evidence="2" id="KW-1185">Reference proteome</keyword>
<proteinExistence type="predicted"/>
<comment type="caution">
    <text evidence="1">The sequence shown here is derived from an EMBL/GenBank/DDBJ whole genome shotgun (WGS) entry which is preliminary data.</text>
</comment>
<reference evidence="1 2" key="1">
    <citation type="submission" date="2018-07" db="EMBL/GenBank/DDBJ databases">
        <title>Genome analysis of Larkinella rosea.</title>
        <authorList>
            <person name="Zhou Z."/>
            <person name="Wang G."/>
        </authorList>
    </citation>
    <scope>NUCLEOTIDE SEQUENCE [LARGE SCALE GENOMIC DNA]</scope>
    <source>
        <strain evidence="2">zzj9</strain>
    </source>
</reference>
<sequence>MNPTSELYQRLSARRNALLVHYSHNDTLKSSDPATYQKYQGELRDLNRKLRLIRGQMEENPTLHN</sequence>
<evidence type="ECO:0000313" key="1">
    <source>
        <dbReference type="EMBL" id="RCR66183.1"/>
    </source>
</evidence>
<accession>A0A368JI03</accession>
<gene>
    <name evidence="1" type="ORF">DUE52_27915</name>
</gene>
<dbReference type="Proteomes" id="UP000253383">
    <property type="component" value="Unassembled WGS sequence"/>
</dbReference>